<reference evidence="1" key="1">
    <citation type="submission" date="2021-06" db="EMBL/GenBank/DDBJ databases">
        <authorList>
            <person name="Kallberg Y."/>
            <person name="Tangrot J."/>
            <person name="Rosling A."/>
        </authorList>
    </citation>
    <scope>NUCLEOTIDE SEQUENCE</scope>
    <source>
        <strain evidence="1">MA461A</strain>
    </source>
</reference>
<keyword evidence="2" id="KW-1185">Reference proteome</keyword>
<feature type="non-terminal residue" evidence="1">
    <location>
        <position position="1"/>
    </location>
</feature>
<gene>
    <name evidence="1" type="ORF">RPERSI_LOCUS36098</name>
</gene>
<comment type="caution">
    <text evidence="1">The sequence shown here is derived from an EMBL/GenBank/DDBJ whole genome shotgun (WGS) entry which is preliminary data.</text>
</comment>
<dbReference type="Proteomes" id="UP000789920">
    <property type="component" value="Unassembled WGS sequence"/>
</dbReference>
<feature type="non-terminal residue" evidence="1">
    <location>
        <position position="86"/>
    </location>
</feature>
<proteinExistence type="predicted"/>
<dbReference type="EMBL" id="CAJVQC010170802">
    <property type="protein sequence ID" value="CAG8850442.1"/>
    <property type="molecule type" value="Genomic_DNA"/>
</dbReference>
<evidence type="ECO:0000313" key="2">
    <source>
        <dbReference type="Proteomes" id="UP000789920"/>
    </source>
</evidence>
<evidence type="ECO:0000313" key="1">
    <source>
        <dbReference type="EMBL" id="CAG8850442.1"/>
    </source>
</evidence>
<sequence>ISLVLGEDNSKIETVMKGIYKIINDDKIAVKINLVEVKKVYTHAQSIANLIAGQLKKWIPVKQILKNVLAKVEFEREIKGGGVEMK</sequence>
<protein>
    <submittedName>
        <fullName evidence="1">29647_t:CDS:1</fullName>
    </submittedName>
</protein>
<name>A0ACA9SWK0_9GLOM</name>
<organism evidence="1 2">
    <name type="scientific">Racocetra persica</name>
    <dbReference type="NCBI Taxonomy" id="160502"/>
    <lineage>
        <taxon>Eukaryota</taxon>
        <taxon>Fungi</taxon>
        <taxon>Fungi incertae sedis</taxon>
        <taxon>Mucoromycota</taxon>
        <taxon>Glomeromycotina</taxon>
        <taxon>Glomeromycetes</taxon>
        <taxon>Diversisporales</taxon>
        <taxon>Gigasporaceae</taxon>
        <taxon>Racocetra</taxon>
    </lineage>
</organism>
<accession>A0ACA9SWK0</accession>